<evidence type="ECO:0000259" key="7">
    <source>
        <dbReference type="PROSITE" id="PS50003"/>
    </source>
</evidence>
<dbReference type="Pfam" id="PF00102">
    <property type="entry name" value="Y_phosphatase"/>
    <property type="match status" value="1"/>
</dbReference>
<feature type="coiled-coil region" evidence="5">
    <location>
        <begin position="1325"/>
        <end position="1366"/>
    </location>
</feature>
<dbReference type="InterPro" id="IPR049270">
    <property type="entry name" value="CFAP58_CC"/>
</dbReference>
<reference evidence="11" key="2">
    <citation type="submission" date="2011-02" db="EMBL/GenBank/DDBJ databases">
        <authorList>
            <person name="MacLean D."/>
        </authorList>
    </citation>
    <scope>NUCLEOTIDE SEQUENCE</scope>
</reference>
<dbReference type="InterPro" id="IPR011993">
    <property type="entry name" value="PH-like_dom_sf"/>
</dbReference>
<evidence type="ECO:0000256" key="1">
    <source>
        <dbReference type="ARBA" id="ARBA00004316"/>
    </source>
</evidence>
<feature type="domain" description="C2 tensin-type" evidence="10">
    <location>
        <begin position="205"/>
        <end position="347"/>
    </location>
</feature>
<feature type="coiled-coil region" evidence="5">
    <location>
        <begin position="1410"/>
        <end position="1437"/>
    </location>
</feature>
<dbReference type="GO" id="GO:0016314">
    <property type="term" value="F:phosphatidylinositol-3,4,5-trisphosphate 3-phosphatase activity"/>
    <property type="evidence" value="ECO:0007669"/>
    <property type="project" value="TreeGrafter"/>
</dbReference>
<dbReference type="SUPFAM" id="SSF49562">
    <property type="entry name" value="C2 domain (Calcium/lipid-binding domain, CaLB)"/>
    <property type="match status" value="1"/>
</dbReference>
<dbReference type="PANTHER" id="PTHR12305:SF60">
    <property type="entry name" value="PHOSPHATIDYLINOSITOL 3,4,5-TRISPHOSPHATE 3-PHOSPHATASE TPTE2-RELATED"/>
    <property type="match status" value="1"/>
</dbReference>
<evidence type="ECO:0000259" key="9">
    <source>
        <dbReference type="PROSITE" id="PS51181"/>
    </source>
</evidence>
<dbReference type="PROSITE" id="PS51182">
    <property type="entry name" value="C2_TENSIN"/>
    <property type="match status" value="1"/>
</dbReference>
<dbReference type="Gene3D" id="2.30.29.30">
    <property type="entry name" value="Pleckstrin-homology domain (PH domain)/Phosphotyrosine-binding domain (PTB)"/>
    <property type="match status" value="1"/>
</dbReference>
<dbReference type="InterPro" id="IPR051281">
    <property type="entry name" value="Dual-spec_lipid-protein_phosph"/>
</dbReference>
<dbReference type="Pfam" id="PF21771">
    <property type="entry name" value="CFAP58_CC"/>
    <property type="match status" value="1"/>
</dbReference>
<feature type="coiled-coil region" evidence="5">
    <location>
        <begin position="1038"/>
        <end position="1070"/>
    </location>
</feature>
<feature type="coiled-coil region" evidence="5">
    <location>
        <begin position="1192"/>
        <end position="1282"/>
    </location>
</feature>
<dbReference type="InterPro" id="IPR014020">
    <property type="entry name" value="Tensin_C2-dom"/>
</dbReference>
<dbReference type="PANTHER" id="PTHR12305">
    <property type="entry name" value="PHOSPHATASE WITH HOMOLOGY TO TENSIN"/>
    <property type="match status" value="1"/>
</dbReference>
<feature type="domain" description="Phosphatase tensin-type" evidence="9">
    <location>
        <begin position="13"/>
        <end position="192"/>
    </location>
</feature>
<feature type="domain" description="PH" evidence="7">
    <location>
        <begin position="398"/>
        <end position="496"/>
    </location>
</feature>
<dbReference type="GO" id="GO:0005829">
    <property type="term" value="C:cytosol"/>
    <property type="evidence" value="ECO:0007669"/>
    <property type="project" value="TreeGrafter"/>
</dbReference>
<evidence type="ECO:0000259" key="10">
    <source>
        <dbReference type="PROSITE" id="PS51182"/>
    </source>
</evidence>
<protein>
    <submittedName>
        <fullName evidence="11">MBO2 putative</fullName>
    </submittedName>
</protein>
<evidence type="ECO:0000256" key="2">
    <source>
        <dbReference type="ARBA" id="ARBA00007881"/>
    </source>
</evidence>
<dbReference type="HOGENOM" id="CLU_243821_0_0_1"/>
<dbReference type="InterPro" id="IPR003595">
    <property type="entry name" value="Tyr_Pase_cat"/>
</dbReference>
<dbReference type="SMART" id="SM00404">
    <property type="entry name" value="PTPc_motif"/>
    <property type="match status" value="1"/>
</dbReference>
<evidence type="ECO:0000256" key="5">
    <source>
        <dbReference type="SAM" id="Coils"/>
    </source>
</evidence>
<dbReference type="Gene3D" id="2.60.40.1110">
    <property type="match status" value="1"/>
</dbReference>
<dbReference type="InterPro" id="IPR000387">
    <property type="entry name" value="Tyr_Pase_dom"/>
</dbReference>
<accession>F0W8L8</accession>
<proteinExistence type="inferred from homology"/>
<keyword evidence="5" id="KW-0175">Coiled coil</keyword>
<comment type="subcellular location">
    <subcellularLocation>
        <location evidence="1">Cell projection</location>
    </subcellularLocation>
</comment>
<dbReference type="SMART" id="SM01326">
    <property type="entry name" value="PTEN_C2"/>
    <property type="match status" value="1"/>
</dbReference>
<feature type="region of interest" description="Disordered" evidence="6">
    <location>
        <begin position="549"/>
        <end position="573"/>
    </location>
</feature>
<dbReference type="SUPFAM" id="SSF50729">
    <property type="entry name" value="PH domain-like"/>
    <property type="match status" value="1"/>
</dbReference>
<evidence type="ECO:0000313" key="11">
    <source>
        <dbReference type="EMBL" id="CCA17473.1"/>
    </source>
</evidence>
<dbReference type="InterPro" id="IPR035892">
    <property type="entry name" value="C2_domain_sf"/>
</dbReference>
<dbReference type="GO" id="GO:0004725">
    <property type="term" value="F:protein tyrosine phosphatase activity"/>
    <property type="evidence" value="ECO:0007669"/>
    <property type="project" value="InterPro"/>
</dbReference>
<dbReference type="CDD" id="cd14497">
    <property type="entry name" value="PTP_PTEN-like"/>
    <property type="match status" value="1"/>
</dbReference>
<dbReference type="EMBL" id="FR824080">
    <property type="protein sequence ID" value="CCA17473.1"/>
    <property type="molecule type" value="Genomic_DNA"/>
</dbReference>
<sequence length="1613" mass="187752">MNKIRAAVSGSRRRYNNDGFDLDLTYIAPNLIAMGYPASGVEKTYRNDINEVAKFLNSRHPHAYRVYNLSERRYDYSKFYQVAEFGFPDHHPPPLQLLIEIMNDMLRWTAQHPGNVVVAHCLAGKGRTGVICSCFLLLTGEHGNLQCLKSRREMYMMVSHTVQHFCQLRGQGVRYPSQALYIYYFIKILRKLRGQVASIPTLLPPKRLLLKRVILRGIPDFEAAPRGGCTPFLQVSPAPFQHRQTRLLYNSSWQRPVFETYVADDNGVIAFETNCHIEGDTLIRCFHANTSTMLGKHIVQMFHFSFHTSFMRRNCKVYRLRKSDIDEAADSDRFPQSFSIECFVDHETQEIDFQSEDAQALDSEDSQDERKLQSDRMSRFALLPDTKQLDQEIFSQTLGQQMGWLYKQGGFVKNWKQRWFVAREGKLTYYSNASVPTPLGGVRVDVCRLNELNTRNWALHYFKIVPPWKDQRTYYFGAENEQEMIAWIRVLAKESCHGMLIHRPPTGGRYSDSVLLGQNDSRAIPKAEEAYIRPNSIDSSTSTQLLTPVPQLSKEPHVSHRSRSQYAENRPWDRSNRKETYVVSTPQTDFEWSGMSAEDRETVLRDLEHWKMSDYVYTADELQEAKAFQRYLRDRPKTFAKLTNLIQMQAWAQVEKLLIEIVEKTFPNLLDAMEFDPLAFAEMIVERKRGSAMDVEALGSQHAAIRLLEQYYQAEMISSQDLDYYKDVYVNLNENLLATYKHEKHLEKDIKELGTALLREKIRAEKQSIHKAEQVASCVALEQAQEKALRDLADSVDRDAVLTFELSEIRRELMEARTEKETIEMAHLKALEPEHFELKAETNRLQLEMERLQSHLYKEIDRKTEFVSKSQHFQSENSILEKSVQELTSELYIVSQEPERMTKQGDMVQNAVSGLAVEVASLQEHFNKATETLDLQSAKAKDAAQMIKDLTQKLEIHRETTEQRQRDLDHVSIHLREEQNAYVHQLGEKARLELGMKQVVMEDRHERDRFCKLQKLFDQIKRDLKKQIGQLDAKKALLPNLKAQIIDANHQVSALRAENLREEAKQLEMKRECDVLATKMLEHEQGENRIQKDLELQSVAIAELEADGLTWSREEAKQRRLLALLIEQHAIKCREAMSTLEAQKSVERQLHTRELLILDMAKQWNEKHAQMKSFSALYDLLKHERNKYVSLIQASSQAIAEMREKIKILQNEVHVLGNESLTKDAALVKERRTHNNAKSARDNLRSESDKCQETYRQKQETIEQQILEIERLNSLLSSSEKRLMRLKKCLEIAMDARKRVFEEFQLRKNELEQMYALDATQKRDLRENDLNMTEMEKTYRQLRLEMQNLERQLAIYRQKLPKLSQLIFRISELRSELVEEHQTTAFLCRDLETPDNADRWRALGGNDPSENELEAKLTRMEERLSRKKEQLLEKELVLEEVTKLSDELRMQAGECRGETLQVAKHVNAFQSKLKETTRRMMALVSELSMYQATAMKLHQEKNASLRDLETFQRNVDRGMPPTLDAMQQLFRLQQQKWNEQQIKEIKAQQKAAVLHAQNFPGAVHSTAETRPTAYVPEHLPIPKPYGALAPFKPTLSGSNMRHIRPPQRRDIEI</sequence>
<gene>
    <name evidence="11" type="primary">AlNc14C35G3144</name>
    <name evidence="11" type="ORF">ALNC14_036160</name>
</gene>
<dbReference type="Pfam" id="PF10409">
    <property type="entry name" value="PTEN_C2"/>
    <property type="match status" value="1"/>
</dbReference>
<organism evidence="11">
    <name type="scientific">Albugo laibachii Nc14</name>
    <dbReference type="NCBI Taxonomy" id="890382"/>
    <lineage>
        <taxon>Eukaryota</taxon>
        <taxon>Sar</taxon>
        <taxon>Stramenopiles</taxon>
        <taxon>Oomycota</taxon>
        <taxon>Peronosporomycetes</taxon>
        <taxon>Albuginales</taxon>
        <taxon>Albuginaceae</taxon>
        <taxon>Albugo</taxon>
    </lineage>
</organism>
<feature type="coiled-coil region" evidence="5">
    <location>
        <begin position="933"/>
        <end position="960"/>
    </location>
</feature>
<dbReference type="PROSITE" id="PS50003">
    <property type="entry name" value="PH_DOMAIN"/>
    <property type="match status" value="1"/>
</dbReference>
<dbReference type="Pfam" id="PF00169">
    <property type="entry name" value="PH"/>
    <property type="match status" value="1"/>
</dbReference>
<name>F0W8L8_9STRA</name>
<dbReference type="SMART" id="SM00233">
    <property type="entry name" value="PH"/>
    <property type="match status" value="1"/>
</dbReference>
<dbReference type="InterPro" id="IPR001849">
    <property type="entry name" value="PH_domain"/>
</dbReference>
<dbReference type="Gene3D" id="3.90.190.10">
    <property type="entry name" value="Protein tyrosine phosphatase superfamily"/>
    <property type="match status" value="1"/>
</dbReference>
<dbReference type="PROSITE" id="PS51181">
    <property type="entry name" value="PPASE_TENSIN"/>
    <property type="match status" value="1"/>
</dbReference>
<evidence type="ECO:0000259" key="8">
    <source>
        <dbReference type="PROSITE" id="PS50056"/>
    </source>
</evidence>
<dbReference type="SUPFAM" id="SSF52799">
    <property type="entry name" value="(Phosphotyrosine protein) phosphatases II"/>
    <property type="match status" value="1"/>
</dbReference>
<dbReference type="InterPro" id="IPR029023">
    <property type="entry name" value="Tensin_phosphatase"/>
</dbReference>
<dbReference type="InterPro" id="IPR029021">
    <property type="entry name" value="Prot-tyrosine_phosphatase-like"/>
</dbReference>
<reference evidence="11" key="1">
    <citation type="journal article" date="2011" name="PLoS Biol.">
        <title>Gene gain and loss during evolution of obligate parasitism in the white rust pathogen of Arabidopsis thaliana.</title>
        <authorList>
            <person name="Kemen E."/>
            <person name="Gardiner A."/>
            <person name="Schultz-Larsen T."/>
            <person name="Kemen A.C."/>
            <person name="Balmuth A.L."/>
            <person name="Robert-Seilaniantz A."/>
            <person name="Bailey K."/>
            <person name="Holub E."/>
            <person name="Studholme D.J."/>
            <person name="Maclean D."/>
            <person name="Jones J.D."/>
        </authorList>
    </citation>
    <scope>NUCLEOTIDE SEQUENCE</scope>
</reference>
<dbReference type="PROSITE" id="PS50056">
    <property type="entry name" value="TYR_PHOSPHATASE_2"/>
    <property type="match status" value="1"/>
</dbReference>
<dbReference type="GO" id="GO:0042995">
    <property type="term" value="C:cell projection"/>
    <property type="evidence" value="ECO:0007669"/>
    <property type="project" value="UniProtKB-SubCell"/>
</dbReference>
<keyword evidence="4" id="KW-0966">Cell projection</keyword>
<comment type="similarity">
    <text evidence="2">Belongs to the PTEN phosphatase protein family.</text>
</comment>
<feature type="domain" description="Tyrosine specific protein phosphatases" evidence="8">
    <location>
        <begin position="96"/>
        <end position="180"/>
    </location>
</feature>
<evidence type="ECO:0000256" key="6">
    <source>
        <dbReference type="SAM" id="MobiDB-lite"/>
    </source>
</evidence>
<dbReference type="InterPro" id="IPR000242">
    <property type="entry name" value="PTP_cat"/>
</dbReference>
<evidence type="ECO:0000256" key="3">
    <source>
        <dbReference type="ARBA" id="ARBA00022801"/>
    </source>
</evidence>
<evidence type="ECO:0000256" key="4">
    <source>
        <dbReference type="ARBA" id="ARBA00023273"/>
    </source>
</evidence>
<keyword evidence="3" id="KW-0378">Hydrolase</keyword>